<sequence>MLLLGRVRLSRSCYPKSLFLFLFGHLSRSCLVCEECNSVAATVELFLFGFVKNEIACQPKPGSRIVFFFFFFLSFLEARIIKGVLVKSVCMEGTIQ</sequence>
<organism evidence="1">
    <name type="scientific">Ixodes scapularis</name>
    <name type="common">Black-legged tick</name>
    <name type="synonym">Deer tick</name>
    <dbReference type="NCBI Taxonomy" id="6945"/>
    <lineage>
        <taxon>Eukaryota</taxon>
        <taxon>Metazoa</taxon>
        <taxon>Ecdysozoa</taxon>
        <taxon>Arthropoda</taxon>
        <taxon>Chelicerata</taxon>
        <taxon>Arachnida</taxon>
        <taxon>Acari</taxon>
        <taxon>Parasitiformes</taxon>
        <taxon>Ixodida</taxon>
        <taxon>Ixodoidea</taxon>
        <taxon>Ixodidae</taxon>
        <taxon>Ixodinae</taxon>
        <taxon>Ixodes</taxon>
    </lineage>
</organism>
<dbReference type="AlphaFoldDB" id="A0A4D5RZ80"/>
<name>A0A4D5RZ80_IXOSC</name>
<proteinExistence type="predicted"/>
<evidence type="ECO:0000313" key="1">
    <source>
        <dbReference type="EMBL" id="MOY42603.1"/>
    </source>
</evidence>
<reference evidence="1" key="1">
    <citation type="submission" date="2019-04" db="EMBL/GenBank/DDBJ databases">
        <title>An insight into the mialome of Ixodes scapularis.</title>
        <authorList>
            <person name="Ribeiro J.M."/>
            <person name="Mather T.N."/>
            <person name="Karim S."/>
        </authorList>
    </citation>
    <scope>NUCLEOTIDE SEQUENCE</scope>
</reference>
<dbReference type="EMBL" id="GHJT01008632">
    <property type="protein sequence ID" value="MOY42603.1"/>
    <property type="molecule type" value="Transcribed_RNA"/>
</dbReference>
<protein>
    <submittedName>
        <fullName evidence="1">Putative secreted protein</fullName>
    </submittedName>
</protein>
<accession>A0A4D5RZ80</accession>